<proteinExistence type="predicted"/>
<reference evidence="1" key="1">
    <citation type="journal article" date="2015" name="Nature">
        <title>Complex archaea that bridge the gap between prokaryotes and eukaryotes.</title>
        <authorList>
            <person name="Spang A."/>
            <person name="Saw J.H."/>
            <person name="Jorgensen S.L."/>
            <person name="Zaremba-Niedzwiedzka K."/>
            <person name="Martijn J."/>
            <person name="Lind A.E."/>
            <person name="van Eijk R."/>
            <person name="Schleper C."/>
            <person name="Guy L."/>
            <person name="Ettema T.J."/>
        </authorList>
    </citation>
    <scope>NUCLEOTIDE SEQUENCE</scope>
</reference>
<accession>A0A0F9CRY2</accession>
<protein>
    <recommendedName>
        <fullName evidence="2">HNH nuclease domain-containing protein</fullName>
    </recommendedName>
</protein>
<dbReference type="AlphaFoldDB" id="A0A0F9CRY2"/>
<organism evidence="1">
    <name type="scientific">marine sediment metagenome</name>
    <dbReference type="NCBI Taxonomy" id="412755"/>
    <lineage>
        <taxon>unclassified sequences</taxon>
        <taxon>metagenomes</taxon>
        <taxon>ecological metagenomes</taxon>
    </lineage>
</organism>
<dbReference type="EMBL" id="LAZR01032073">
    <property type="protein sequence ID" value="KKL51929.1"/>
    <property type="molecule type" value="Genomic_DNA"/>
</dbReference>
<evidence type="ECO:0000313" key="1">
    <source>
        <dbReference type="EMBL" id="KKL51929.1"/>
    </source>
</evidence>
<gene>
    <name evidence="1" type="ORF">LCGC14_2290600</name>
</gene>
<sequence>MNEWGQQPCWEWLGPESQGKGLFSFEAKGRRDYVFAHHAAWHIRIGTLLPGQLLFRLCSSDFICVNPAHQELRGTPHPTNGRLPTRGIPEEWLFTQGDLNNIRAMAERTAIARDVAKAADIKLTPAENYLITLAELIVAALPEDTFHSYKIVAPEKSEK</sequence>
<comment type="caution">
    <text evidence="1">The sequence shown here is derived from an EMBL/GenBank/DDBJ whole genome shotgun (WGS) entry which is preliminary data.</text>
</comment>
<evidence type="ECO:0008006" key="2">
    <source>
        <dbReference type="Google" id="ProtNLM"/>
    </source>
</evidence>
<name>A0A0F9CRY2_9ZZZZ</name>